<dbReference type="AlphaFoldDB" id="A0A4P1KAF3"/>
<dbReference type="KEGG" id="bvy:NCTC9239_02357"/>
<evidence type="ECO:0000313" key="2">
    <source>
        <dbReference type="Proteomes" id="UP000309952"/>
    </source>
</evidence>
<keyword evidence="2" id="KW-1185">Reference proteome</keyword>
<proteinExistence type="predicted"/>
<organism evidence="1 2">
    <name type="scientific">Brevundimonas vancanneytii</name>
    <dbReference type="NCBI Taxonomy" id="1325724"/>
    <lineage>
        <taxon>Bacteria</taxon>
        <taxon>Pseudomonadati</taxon>
        <taxon>Pseudomonadota</taxon>
        <taxon>Alphaproteobacteria</taxon>
        <taxon>Caulobacterales</taxon>
        <taxon>Caulobacteraceae</taxon>
        <taxon>Brevundimonas</taxon>
    </lineage>
</organism>
<name>A0A4P1KAF3_9CAUL</name>
<dbReference type="EMBL" id="LR588407">
    <property type="protein sequence ID" value="VTO17242.1"/>
    <property type="molecule type" value="Genomic_DNA"/>
</dbReference>
<gene>
    <name evidence="1" type="ORF">NCTC9239_02357</name>
</gene>
<dbReference type="Proteomes" id="UP000309952">
    <property type="component" value="Chromosome"/>
</dbReference>
<accession>A0A4P1KAF3</accession>
<sequence length="195" mass="20827">MGPSEWEDETFTAAMVADVAERANAIEAVLNDVVETYVAHELGAGSLEIEPDPFGTVRLNAPLAQLIANAVSAKNPCCSYLGISSLVTDIAHQCDADGVALAVDHGMAICAQPSWPQARLIRDERGVITGFDDDVYDGQGLAKAVAQAVLQQDVSDRERAVWGLIYFAVEDPPHDWGHEVASFLEKQRLHAGSGG</sequence>
<protein>
    <submittedName>
        <fullName evidence="1">Uncharacterized protein</fullName>
    </submittedName>
</protein>
<reference evidence="1 2" key="1">
    <citation type="submission" date="2019-04" db="EMBL/GenBank/DDBJ databases">
        <authorList>
            <consortium name="Pathogen Informatics"/>
        </authorList>
    </citation>
    <scope>NUCLEOTIDE SEQUENCE [LARGE SCALE GENOMIC DNA]</scope>
    <source>
        <strain evidence="1 2">NCTC9239</strain>
    </source>
</reference>
<evidence type="ECO:0000313" key="1">
    <source>
        <dbReference type="EMBL" id="VTO17242.1"/>
    </source>
</evidence>